<dbReference type="RefSeq" id="WP_029385521.1">
    <property type="nucleotide sequence ID" value="NZ_AZSD01000308.1"/>
</dbReference>
<reference evidence="4 5" key="1">
    <citation type="submission" date="2015-02" db="EMBL/GenBank/DDBJ databases">
        <authorList>
            <person name="Gomez-Escribano P.J."/>
        </authorList>
    </citation>
    <scope>NUCLEOTIDE SEQUENCE [LARGE SCALE GENOMIC DNA]</scope>
    <source>
        <strain evidence="5">C34 (DSM 42122 / NRRL B-24963)</strain>
    </source>
</reference>
<dbReference type="PROSITE" id="PS51318">
    <property type="entry name" value="TAT"/>
    <property type="match status" value="1"/>
</dbReference>
<dbReference type="AlphaFoldDB" id="A0A0F7VP07"/>
<evidence type="ECO:0000256" key="2">
    <source>
        <dbReference type="SAM" id="Phobius"/>
    </source>
</evidence>
<keyword evidence="2" id="KW-0472">Membrane</keyword>
<keyword evidence="2" id="KW-0812">Transmembrane</keyword>
<sequence>MAVLSFLSRPASRRGLIRPARVLGVAAASAALAAGAAGTALACDIGEFTAAAKCDGGKGVITVTDADPSGVPATVTVFLRGDGADEKIGEQVVKGSREGTTIVFTEDWKPNAEYRVHVEAAGYVDEDIEPHLVTPATACAPQETPAPAPTPTPTPTPSRSASAPAGESGAPAPAPSSPAASASQSSAPAGGADNAPSPAGEAGLAETGGGSNTGLIAGVAAGLVVIGGGAVFLGMRRRGSKNDR</sequence>
<keyword evidence="2" id="KW-1133">Transmembrane helix</keyword>
<evidence type="ECO:0000256" key="1">
    <source>
        <dbReference type="SAM" id="MobiDB-lite"/>
    </source>
</evidence>
<evidence type="ECO:0000313" key="4">
    <source>
        <dbReference type="EMBL" id="CQR61490.1"/>
    </source>
</evidence>
<keyword evidence="3" id="KW-0732">Signal</keyword>
<dbReference type="EMBL" id="LN831790">
    <property type="protein sequence ID" value="CQR61490.1"/>
    <property type="molecule type" value="Genomic_DNA"/>
</dbReference>
<feature type="compositionally biased region" description="Low complexity" evidence="1">
    <location>
        <begin position="157"/>
        <end position="192"/>
    </location>
</feature>
<dbReference type="InterPro" id="IPR006311">
    <property type="entry name" value="TAT_signal"/>
</dbReference>
<name>A0A0F7VP07_STRLW</name>
<evidence type="ECO:0000256" key="3">
    <source>
        <dbReference type="SAM" id="SignalP"/>
    </source>
</evidence>
<feature type="signal peptide" evidence="3">
    <location>
        <begin position="1"/>
        <end position="42"/>
    </location>
</feature>
<dbReference type="NCBIfam" id="NF041528">
    <property type="entry name" value="strep_LAETG"/>
    <property type="match status" value="1"/>
</dbReference>
<dbReference type="KEGG" id="sle:sle_20290"/>
<evidence type="ECO:0000313" key="5">
    <source>
        <dbReference type="Proteomes" id="UP000035016"/>
    </source>
</evidence>
<organism evidence="4 5">
    <name type="scientific">Streptomyces leeuwenhoekii</name>
    <dbReference type="NCBI Taxonomy" id="1437453"/>
    <lineage>
        <taxon>Bacteria</taxon>
        <taxon>Bacillati</taxon>
        <taxon>Actinomycetota</taxon>
        <taxon>Actinomycetes</taxon>
        <taxon>Kitasatosporales</taxon>
        <taxon>Streptomycetaceae</taxon>
        <taxon>Streptomyces</taxon>
    </lineage>
</organism>
<feature type="compositionally biased region" description="Pro residues" evidence="1">
    <location>
        <begin position="144"/>
        <end position="156"/>
    </location>
</feature>
<accession>A0A0F7VP07</accession>
<dbReference type="Proteomes" id="UP000035016">
    <property type="component" value="Chromosome Chromosome"/>
</dbReference>
<evidence type="ECO:0008006" key="6">
    <source>
        <dbReference type="Google" id="ProtNLM"/>
    </source>
</evidence>
<proteinExistence type="predicted"/>
<feature type="chain" id="PRO_5002524155" description="Gram-positive cocci surface proteins LPxTG domain-containing protein" evidence="3">
    <location>
        <begin position="43"/>
        <end position="244"/>
    </location>
</feature>
<feature type="region of interest" description="Disordered" evidence="1">
    <location>
        <begin position="138"/>
        <end position="206"/>
    </location>
</feature>
<feature type="transmembrane region" description="Helical" evidence="2">
    <location>
        <begin position="215"/>
        <end position="235"/>
    </location>
</feature>
<gene>
    <name evidence="4" type="primary">sle_20290</name>
</gene>
<protein>
    <recommendedName>
        <fullName evidence="6">Gram-positive cocci surface proteins LPxTG domain-containing protein</fullName>
    </recommendedName>
</protein>